<feature type="domain" description="NADH:flavin oxidoreductase/NADH oxidase N-terminal" evidence="12">
    <location>
        <begin position="10"/>
        <end position="333"/>
    </location>
</feature>
<evidence type="ECO:0000313" key="14">
    <source>
        <dbReference type="Proteomes" id="UP001497457"/>
    </source>
</evidence>
<keyword evidence="14" id="KW-1185">Reference proteome</keyword>
<proteinExistence type="inferred from homology"/>
<dbReference type="Proteomes" id="UP001497457">
    <property type="component" value="Chromosome 35b"/>
</dbReference>
<dbReference type="GO" id="GO:0031408">
    <property type="term" value="P:oxylipin biosynthetic process"/>
    <property type="evidence" value="ECO:0007669"/>
    <property type="project" value="UniProtKB-KW"/>
</dbReference>
<evidence type="ECO:0000259" key="12">
    <source>
        <dbReference type="Pfam" id="PF00724"/>
    </source>
</evidence>
<evidence type="ECO:0000256" key="8">
    <source>
        <dbReference type="ARBA" id="ARBA00022857"/>
    </source>
</evidence>
<organism evidence="13 14">
    <name type="scientific">Urochloa decumbens</name>
    <dbReference type="NCBI Taxonomy" id="240449"/>
    <lineage>
        <taxon>Eukaryota</taxon>
        <taxon>Viridiplantae</taxon>
        <taxon>Streptophyta</taxon>
        <taxon>Embryophyta</taxon>
        <taxon>Tracheophyta</taxon>
        <taxon>Spermatophyta</taxon>
        <taxon>Magnoliopsida</taxon>
        <taxon>Liliopsida</taxon>
        <taxon>Poales</taxon>
        <taxon>Poaceae</taxon>
        <taxon>PACMAD clade</taxon>
        <taxon>Panicoideae</taxon>
        <taxon>Panicodae</taxon>
        <taxon>Paniceae</taxon>
        <taxon>Melinidinae</taxon>
        <taxon>Urochloa</taxon>
    </lineage>
</organism>
<evidence type="ECO:0000256" key="11">
    <source>
        <dbReference type="ARBA" id="ARBA00023160"/>
    </source>
</evidence>
<keyword evidence="6" id="KW-0925">Oxylipin biosynthesis</keyword>
<protein>
    <recommendedName>
        <fullName evidence="12">NADH:flavin oxidoreductase/NADH oxidase N-terminal domain-containing protein</fullName>
    </recommendedName>
</protein>
<dbReference type="GO" id="GO:0016491">
    <property type="term" value="F:oxidoreductase activity"/>
    <property type="evidence" value="ECO:0007669"/>
    <property type="project" value="UniProtKB-KW"/>
</dbReference>
<comment type="cofactor">
    <cofactor evidence="1">
        <name>FMN</name>
        <dbReference type="ChEBI" id="CHEBI:58210"/>
    </cofactor>
</comment>
<reference evidence="14" key="1">
    <citation type="submission" date="2024-06" db="EMBL/GenBank/DDBJ databases">
        <authorList>
            <person name="Ryan C."/>
        </authorList>
    </citation>
    <scope>NUCLEOTIDE SEQUENCE [LARGE SCALE GENOMIC DNA]</scope>
</reference>
<evidence type="ECO:0000256" key="9">
    <source>
        <dbReference type="ARBA" id="ARBA00023002"/>
    </source>
</evidence>
<evidence type="ECO:0000256" key="3">
    <source>
        <dbReference type="ARBA" id="ARBA00022516"/>
    </source>
</evidence>
<dbReference type="EMBL" id="OZ075145">
    <property type="protein sequence ID" value="CAL5046771.1"/>
    <property type="molecule type" value="Genomic_DNA"/>
</dbReference>
<comment type="similarity">
    <text evidence="2">Belongs to the NADH:flavin oxidoreductase/NADH oxidase family.</text>
</comment>
<keyword evidence="3" id="KW-0444">Lipid biosynthesis</keyword>
<sequence>MVHQDEAMPLLTPYKFGQFELSHRVVLAPLTRCRSYGNVPQPHAAAYYSQRATKGGLLISEATGVSATAQGYPETPGIWTREQVEAWKPIVDAVHRKGAIFFCQIWHVGRVSTNELQPDRQAPISSTDKEISLNPVLGTACSKPRRLLTEEIPGIVDDFRRAARNAIEAGFDGVEINGAHGYLLEQFMKDGANDRTDEYGGSLENRCRFAVEVIDAIIHEVGAHRVGIRLSPFMDLMDCVDSDPMTLGSYMIQELNKHEGLLYCHMVEPRMAIVDDRRQIPHRLLPLRKAFNGTFIAAGGYDREEGNKVVAESYTDLLAYGRLFLANPDLPKRFLLDASLNKYERSTFYTQDPVVGYTDYPFLQDKSNDN</sequence>
<evidence type="ECO:0000256" key="5">
    <source>
        <dbReference type="ARBA" id="ARBA00022643"/>
    </source>
</evidence>
<dbReference type="InterPro" id="IPR045247">
    <property type="entry name" value="Oye-like"/>
</dbReference>
<name>A0ABC9DZ00_9POAL</name>
<keyword evidence="11" id="KW-0275">Fatty acid biosynthesis</keyword>
<dbReference type="PANTHER" id="PTHR22893">
    <property type="entry name" value="NADH OXIDOREDUCTASE-RELATED"/>
    <property type="match status" value="1"/>
</dbReference>
<dbReference type="SUPFAM" id="SSF51395">
    <property type="entry name" value="FMN-linked oxidoreductases"/>
    <property type="match status" value="1"/>
</dbReference>
<keyword evidence="7" id="KW-0276">Fatty acid metabolism</keyword>
<keyword evidence="5" id="KW-0288">FMN</keyword>
<dbReference type="CDD" id="cd02933">
    <property type="entry name" value="OYE_like_FMN"/>
    <property type="match status" value="1"/>
</dbReference>
<keyword evidence="8" id="KW-0521">NADP</keyword>
<evidence type="ECO:0000256" key="10">
    <source>
        <dbReference type="ARBA" id="ARBA00023098"/>
    </source>
</evidence>
<dbReference type="Gene3D" id="3.20.20.70">
    <property type="entry name" value="Aldolase class I"/>
    <property type="match status" value="1"/>
</dbReference>
<dbReference type="InterPro" id="IPR013785">
    <property type="entry name" value="Aldolase_TIM"/>
</dbReference>
<dbReference type="Pfam" id="PF00724">
    <property type="entry name" value="Oxidored_FMN"/>
    <property type="match status" value="1"/>
</dbReference>
<reference evidence="13 14" key="2">
    <citation type="submission" date="2024-10" db="EMBL/GenBank/DDBJ databases">
        <authorList>
            <person name="Ryan C."/>
        </authorList>
    </citation>
    <scope>NUCLEOTIDE SEQUENCE [LARGE SCALE GENOMIC DNA]</scope>
</reference>
<evidence type="ECO:0000256" key="2">
    <source>
        <dbReference type="ARBA" id="ARBA00005979"/>
    </source>
</evidence>
<dbReference type="GO" id="GO:0009695">
    <property type="term" value="P:jasmonic acid biosynthetic process"/>
    <property type="evidence" value="ECO:0007669"/>
    <property type="project" value="UniProtKB-ARBA"/>
</dbReference>
<evidence type="ECO:0000256" key="7">
    <source>
        <dbReference type="ARBA" id="ARBA00022832"/>
    </source>
</evidence>
<evidence type="ECO:0000256" key="6">
    <source>
        <dbReference type="ARBA" id="ARBA00022767"/>
    </source>
</evidence>
<keyword evidence="4" id="KW-0285">Flavoprotein</keyword>
<evidence type="ECO:0000256" key="4">
    <source>
        <dbReference type="ARBA" id="ARBA00022630"/>
    </source>
</evidence>
<dbReference type="AlphaFoldDB" id="A0ABC9DZ00"/>
<keyword evidence="10" id="KW-0443">Lipid metabolism</keyword>
<dbReference type="FunFam" id="3.20.20.70:FF:000073">
    <property type="entry name" value="12-oxophytodienoate reductase 3"/>
    <property type="match status" value="1"/>
</dbReference>
<evidence type="ECO:0000256" key="1">
    <source>
        <dbReference type="ARBA" id="ARBA00001917"/>
    </source>
</evidence>
<dbReference type="InterPro" id="IPR001155">
    <property type="entry name" value="OxRdtase_FMN_N"/>
</dbReference>
<keyword evidence="9" id="KW-0560">Oxidoreductase</keyword>
<accession>A0ABC9DZ00</accession>
<gene>
    <name evidence="13" type="ORF">URODEC1_LOCUS89534</name>
</gene>
<evidence type="ECO:0000313" key="13">
    <source>
        <dbReference type="EMBL" id="CAL5046771.1"/>
    </source>
</evidence>
<dbReference type="PANTHER" id="PTHR22893:SF44">
    <property type="entry name" value="12-OXOPHYTODIENOATE REDUCTASE 1"/>
    <property type="match status" value="1"/>
</dbReference>